<dbReference type="Gene3D" id="1.20.59.10">
    <property type="entry name" value="Chorismate mutase"/>
    <property type="match status" value="1"/>
</dbReference>
<dbReference type="InterPro" id="IPR002701">
    <property type="entry name" value="CM_II_prokaryot"/>
</dbReference>
<dbReference type="GO" id="GO:0005737">
    <property type="term" value="C:cytoplasm"/>
    <property type="evidence" value="ECO:0007669"/>
    <property type="project" value="UniProtKB-SubCell"/>
</dbReference>
<dbReference type="SUPFAM" id="SSF55021">
    <property type="entry name" value="ACT-like"/>
    <property type="match status" value="1"/>
</dbReference>
<evidence type="ECO:0000256" key="6">
    <source>
        <dbReference type="ARBA" id="ARBA00013147"/>
    </source>
</evidence>
<comment type="pathway">
    <text evidence="5">Metabolic intermediate biosynthesis; prephenate biosynthesis; prephenate from chorismate: step 1/1.</text>
</comment>
<comment type="catalytic activity">
    <reaction evidence="1">
        <text>chorismate = prephenate</text>
        <dbReference type="Rhea" id="RHEA:13897"/>
        <dbReference type="ChEBI" id="CHEBI:29748"/>
        <dbReference type="ChEBI" id="CHEBI:29934"/>
        <dbReference type="EC" id="5.4.99.5"/>
    </reaction>
</comment>
<evidence type="ECO:0000313" key="20">
    <source>
        <dbReference type="EMBL" id="SHO80754.1"/>
    </source>
</evidence>
<keyword evidence="10" id="KW-0057">Aromatic amino acid biosynthesis</keyword>
<dbReference type="Pfam" id="PF01842">
    <property type="entry name" value="ACT"/>
    <property type="match status" value="1"/>
</dbReference>
<evidence type="ECO:0000256" key="1">
    <source>
        <dbReference type="ARBA" id="ARBA00000824"/>
    </source>
</evidence>
<comment type="subcellular location">
    <subcellularLocation>
        <location evidence="3">Cytoplasm</location>
    </subcellularLocation>
</comment>
<dbReference type="InterPro" id="IPR018528">
    <property type="entry name" value="Preph_deHydtase_CS"/>
</dbReference>
<evidence type="ECO:0000256" key="7">
    <source>
        <dbReference type="ARBA" id="ARBA00014401"/>
    </source>
</evidence>
<evidence type="ECO:0000256" key="13">
    <source>
        <dbReference type="ARBA" id="ARBA00023239"/>
    </source>
</evidence>
<evidence type="ECO:0000256" key="15">
    <source>
        <dbReference type="ARBA" id="ARBA00031175"/>
    </source>
</evidence>
<dbReference type="PANTHER" id="PTHR21022">
    <property type="entry name" value="PREPHENATE DEHYDRATASE P PROTEIN"/>
    <property type="match status" value="1"/>
</dbReference>
<evidence type="ECO:0000259" key="18">
    <source>
        <dbReference type="PROSITE" id="PS51171"/>
    </source>
</evidence>
<dbReference type="Pfam" id="PF00800">
    <property type="entry name" value="PDT"/>
    <property type="match status" value="1"/>
</dbReference>
<keyword evidence="13 20" id="KW-0456">Lyase</keyword>
<proteinExistence type="predicted"/>
<evidence type="ECO:0000256" key="4">
    <source>
        <dbReference type="ARBA" id="ARBA00004741"/>
    </source>
</evidence>
<dbReference type="PROSITE" id="PS51671">
    <property type="entry name" value="ACT"/>
    <property type="match status" value="1"/>
</dbReference>
<dbReference type="SMART" id="SM00830">
    <property type="entry name" value="CM_2"/>
    <property type="match status" value="1"/>
</dbReference>
<evidence type="ECO:0000256" key="10">
    <source>
        <dbReference type="ARBA" id="ARBA00023141"/>
    </source>
</evidence>
<dbReference type="InterPro" id="IPR001086">
    <property type="entry name" value="Preph_deHydtase"/>
</dbReference>
<dbReference type="AlphaFoldDB" id="A0A1W1EIS0"/>
<keyword evidence="11" id="KW-0584">Phenylalanine biosynthesis</keyword>
<sequence length="358" mass="40294">MELKELRDNIDRVDNEILTLLNERMKFVHKVGELKNSTGGAIYRPEREQAIINRLTKLSQDTNGILCKKSIEAIFYEIIGVSKNLERREKVAYLGPIGTFTHQATQSRFGAIKDYLPMGSISAVFKAVDSDRASYGVVPIENSSDGVVGETLDLLGEYNLNIVSEIYMPIHHSFASLATSTDSITKIYSKDKAFGQCREFLSEHGLEDVEQIPVESTAKAAQLAMQDETSAAICLHIAAKINHLPVIYDNIEDRHDNKTRFIVISKVKNAKSSNDKTSILAKLSNKQGSLVRFLQEFDNEGINLTKIESRPSHTDEAFSYWFYIDFDGHIDDENVQKILKRHNDIKLLGSYARSDSEV</sequence>
<dbReference type="GO" id="GO:0009094">
    <property type="term" value="P:L-phenylalanine biosynthetic process"/>
    <property type="evidence" value="ECO:0007669"/>
    <property type="project" value="UniProtKB-UniPathway"/>
</dbReference>
<feature type="domain" description="Chorismate mutase" evidence="17">
    <location>
        <begin position="1"/>
        <end position="90"/>
    </location>
</feature>
<dbReference type="EMBL" id="FRYL01000021">
    <property type="protein sequence ID" value="SHO80754.1"/>
    <property type="molecule type" value="Genomic_DNA"/>
</dbReference>
<dbReference type="UniPathway" id="UPA00121">
    <property type="reaction ID" value="UER00345"/>
</dbReference>
<evidence type="ECO:0000256" key="14">
    <source>
        <dbReference type="ARBA" id="ARBA00023268"/>
    </source>
</evidence>
<dbReference type="InterPro" id="IPR036979">
    <property type="entry name" value="CM_dom_sf"/>
</dbReference>
<dbReference type="UniPathway" id="UPA00120">
    <property type="reaction ID" value="UER00203"/>
</dbReference>
<comment type="pathway">
    <text evidence="4">Amino-acid biosynthesis; L-phenylalanine biosynthesis; phenylpyruvate from prephenate: step 1/1.</text>
</comment>
<evidence type="ECO:0000256" key="12">
    <source>
        <dbReference type="ARBA" id="ARBA00023235"/>
    </source>
</evidence>
<dbReference type="InterPro" id="IPR002912">
    <property type="entry name" value="ACT_dom"/>
</dbReference>
<dbReference type="Gene3D" id="3.30.70.260">
    <property type="match status" value="1"/>
</dbReference>
<evidence type="ECO:0000256" key="5">
    <source>
        <dbReference type="ARBA" id="ARBA00004817"/>
    </source>
</evidence>
<dbReference type="GO" id="GO:0004664">
    <property type="term" value="F:prephenate dehydratase activity"/>
    <property type="evidence" value="ECO:0007669"/>
    <property type="project" value="UniProtKB-EC"/>
</dbReference>
<dbReference type="CDD" id="cd13630">
    <property type="entry name" value="PBP2_PDT_1"/>
    <property type="match status" value="1"/>
</dbReference>
<dbReference type="CDD" id="cd04905">
    <property type="entry name" value="ACT_CM-PDT"/>
    <property type="match status" value="1"/>
</dbReference>
<evidence type="ECO:0000256" key="11">
    <source>
        <dbReference type="ARBA" id="ARBA00023222"/>
    </source>
</evidence>
<feature type="domain" description="ACT" evidence="19">
    <location>
        <begin position="278"/>
        <end position="358"/>
    </location>
</feature>
<accession>A0A1W1EIS0</accession>
<dbReference type="Pfam" id="PF01817">
    <property type="entry name" value="CM_2"/>
    <property type="match status" value="1"/>
</dbReference>
<protein>
    <recommendedName>
        <fullName evidence="7">Bifunctional chorismate mutase/prephenate dehydratase</fullName>
        <ecNumber evidence="6">4.2.1.51</ecNumber>
    </recommendedName>
    <alternativeName>
        <fullName evidence="16">Chorismate mutase-prephenate dehydratase</fullName>
    </alternativeName>
    <alternativeName>
        <fullName evidence="15">p-protein</fullName>
    </alternativeName>
</protein>
<dbReference type="NCBIfam" id="TIGR01807">
    <property type="entry name" value="CM_P2"/>
    <property type="match status" value="1"/>
</dbReference>
<name>A0A1W1EIS0_9ZZZZ</name>
<dbReference type="PIRSF" id="PIRSF001500">
    <property type="entry name" value="Chor_mut_pdt_Ppr"/>
    <property type="match status" value="1"/>
</dbReference>
<dbReference type="NCBIfam" id="NF008865">
    <property type="entry name" value="PRK11898.1"/>
    <property type="match status" value="1"/>
</dbReference>
<organism evidence="20">
    <name type="scientific">hydrothermal vent metagenome</name>
    <dbReference type="NCBI Taxonomy" id="652676"/>
    <lineage>
        <taxon>unclassified sequences</taxon>
        <taxon>metagenomes</taxon>
        <taxon>ecological metagenomes</taxon>
    </lineage>
</organism>
<keyword evidence="14" id="KW-0511">Multifunctional enzyme</keyword>
<evidence type="ECO:0000259" key="17">
    <source>
        <dbReference type="PROSITE" id="PS51168"/>
    </source>
</evidence>
<dbReference type="GO" id="GO:0046417">
    <property type="term" value="P:chorismate metabolic process"/>
    <property type="evidence" value="ECO:0007669"/>
    <property type="project" value="InterPro"/>
</dbReference>
<evidence type="ECO:0000256" key="16">
    <source>
        <dbReference type="ARBA" id="ARBA00031520"/>
    </source>
</evidence>
<keyword evidence="8" id="KW-0963">Cytoplasm</keyword>
<dbReference type="Gene3D" id="3.40.190.10">
    <property type="entry name" value="Periplasmic binding protein-like II"/>
    <property type="match status" value="2"/>
</dbReference>
<dbReference type="InterPro" id="IPR036263">
    <property type="entry name" value="Chorismate_II_sf"/>
</dbReference>
<dbReference type="PROSITE" id="PS51168">
    <property type="entry name" value="CHORISMATE_MUT_2"/>
    <property type="match status" value="1"/>
</dbReference>
<keyword evidence="12 20" id="KW-0413">Isomerase</keyword>
<evidence type="ECO:0000256" key="9">
    <source>
        <dbReference type="ARBA" id="ARBA00022605"/>
    </source>
</evidence>
<dbReference type="GO" id="GO:0004106">
    <property type="term" value="F:chorismate mutase activity"/>
    <property type="evidence" value="ECO:0007669"/>
    <property type="project" value="UniProtKB-EC"/>
</dbReference>
<evidence type="ECO:0000256" key="2">
    <source>
        <dbReference type="ARBA" id="ARBA00002364"/>
    </source>
</evidence>
<dbReference type="SUPFAM" id="SSF48600">
    <property type="entry name" value="Chorismate mutase II"/>
    <property type="match status" value="1"/>
</dbReference>
<dbReference type="EC" id="4.2.1.51" evidence="6"/>
<evidence type="ECO:0000256" key="8">
    <source>
        <dbReference type="ARBA" id="ARBA00022490"/>
    </source>
</evidence>
<evidence type="ECO:0000259" key="19">
    <source>
        <dbReference type="PROSITE" id="PS51671"/>
    </source>
</evidence>
<comment type="function">
    <text evidence="2">Catalyzes the Claisen rearrangement of chorismate to prephenate and the decarboxylation/dehydration of prephenate to phenylpyruvate.</text>
</comment>
<dbReference type="PROSITE" id="PS00858">
    <property type="entry name" value="PREPHENATE_DEHYDR_2"/>
    <property type="match status" value="1"/>
</dbReference>
<evidence type="ECO:0000256" key="3">
    <source>
        <dbReference type="ARBA" id="ARBA00004496"/>
    </source>
</evidence>
<dbReference type="PANTHER" id="PTHR21022:SF19">
    <property type="entry name" value="PREPHENATE DEHYDRATASE-RELATED"/>
    <property type="match status" value="1"/>
</dbReference>
<feature type="domain" description="Prephenate dehydratase" evidence="18">
    <location>
        <begin position="90"/>
        <end position="266"/>
    </location>
</feature>
<dbReference type="SUPFAM" id="SSF53850">
    <property type="entry name" value="Periplasmic binding protein-like II"/>
    <property type="match status" value="1"/>
</dbReference>
<keyword evidence="9" id="KW-0028">Amino-acid biosynthesis</keyword>
<dbReference type="InterPro" id="IPR045865">
    <property type="entry name" value="ACT-like_dom_sf"/>
</dbReference>
<gene>
    <name evidence="20" type="ORF">MNB_SV-15-403</name>
</gene>
<dbReference type="InterPro" id="IPR010957">
    <property type="entry name" value="G/b/e-P-prot_chorismate_mutase"/>
</dbReference>
<reference evidence="20" key="1">
    <citation type="submission" date="2016-10" db="EMBL/GenBank/DDBJ databases">
        <authorList>
            <person name="de Groot N.N."/>
        </authorList>
    </citation>
    <scope>NUCLEOTIDE SEQUENCE</scope>
</reference>
<dbReference type="InterPro" id="IPR008242">
    <property type="entry name" value="Chor_mutase/pphenate_deHydtase"/>
</dbReference>
<dbReference type="PROSITE" id="PS51171">
    <property type="entry name" value="PREPHENATE_DEHYDR_3"/>
    <property type="match status" value="1"/>
</dbReference>